<keyword evidence="1 3" id="KW-0378">Hydrolase</keyword>
<accession>A0A8J7W3M8</accession>
<dbReference type="PANTHER" id="PTHR43798:SF31">
    <property type="entry name" value="AB HYDROLASE SUPERFAMILY PROTEIN YCLE"/>
    <property type="match status" value="1"/>
</dbReference>
<dbReference type="PANTHER" id="PTHR43798">
    <property type="entry name" value="MONOACYLGLYCEROL LIPASE"/>
    <property type="match status" value="1"/>
</dbReference>
<name>A0A8J7W3M8_9FIRM</name>
<sequence length="271" mass="31286">MAYFLTDDNVKLFYEVQGEGEKTIILIHGWSAHHLFYKKQIPELSKDYRVVCYDLRGHGLSETPDYGYTISRYAQDLKNLIDFLGLKNVSLVGWSMGTYVMFDYVQQFGFDGIEKMIIIDMTSKLITDDEYKFGLYGKFTMEDNLATMVAMNEDWKGFADAFVPAIYAKSGCKNKEDLQWNYEEAYKNSATVMTRMWVSMSSRDYRELLPKITVPTMITFGEESCLYNRENSEYLNKMIKGSKLVGFPNCGHGLQLEDAAKFNKEVKDFIG</sequence>
<dbReference type="Proteomes" id="UP000675664">
    <property type="component" value="Unassembled WGS sequence"/>
</dbReference>
<dbReference type="RefSeq" id="WP_227018770.1">
    <property type="nucleotide sequence ID" value="NZ_JAGSND010000007.1"/>
</dbReference>
<dbReference type="InterPro" id="IPR000073">
    <property type="entry name" value="AB_hydrolase_1"/>
</dbReference>
<protein>
    <submittedName>
        <fullName evidence="3">Alpha/beta hydrolase</fullName>
    </submittedName>
</protein>
<reference evidence="3" key="2">
    <citation type="submission" date="2021-04" db="EMBL/GenBank/DDBJ databases">
        <authorList>
            <person name="Liu J."/>
        </authorList>
    </citation>
    <scope>NUCLEOTIDE SEQUENCE</scope>
    <source>
        <strain evidence="3">BAD-6</strain>
    </source>
</reference>
<feature type="domain" description="AB hydrolase-1" evidence="2">
    <location>
        <begin position="23"/>
        <end position="258"/>
    </location>
</feature>
<dbReference type="InterPro" id="IPR029058">
    <property type="entry name" value="AB_hydrolase_fold"/>
</dbReference>
<dbReference type="InterPro" id="IPR050266">
    <property type="entry name" value="AB_hydrolase_sf"/>
</dbReference>
<gene>
    <name evidence="3" type="ORF">KCX82_12235</name>
</gene>
<dbReference type="AlphaFoldDB" id="A0A8J7W3M8"/>
<dbReference type="EMBL" id="JAGSND010000007">
    <property type="protein sequence ID" value="MBR0598650.1"/>
    <property type="molecule type" value="Genomic_DNA"/>
</dbReference>
<dbReference type="GO" id="GO:0016020">
    <property type="term" value="C:membrane"/>
    <property type="evidence" value="ECO:0007669"/>
    <property type="project" value="TreeGrafter"/>
</dbReference>
<dbReference type="SUPFAM" id="SSF53474">
    <property type="entry name" value="alpha/beta-Hydrolases"/>
    <property type="match status" value="1"/>
</dbReference>
<dbReference type="Gene3D" id="3.40.50.1820">
    <property type="entry name" value="alpha/beta hydrolase"/>
    <property type="match status" value="1"/>
</dbReference>
<evidence type="ECO:0000256" key="1">
    <source>
        <dbReference type="ARBA" id="ARBA00022801"/>
    </source>
</evidence>
<keyword evidence="4" id="KW-1185">Reference proteome</keyword>
<evidence type="ECO:0000313" key="3">
    <source>
        <dbReference type="EMBL" id="MBR0598650.1"/>
    </source>
</evidence>
<evidence type="ECO:0000259" key="2">
    <source>
        <dbReference type="Pfam" id="PF00561"/>
    </source>
</evidence>
<evidence type="ECO:0000313" key="4">
    <source>
        <dbReference type="Proteomes" id="UP000675664"/>
    </source>
</evidence>
<organism evidence="3 4">
    <name type="scientific">Sinanaerobacter chloroacetimidivorans</name>
    <dbReference type="NCBI Taxonomy" id="2818044"/>
    <lineage>
        <taxon>Bacteria</taxon>
        <taxon>Bacillati</taxon>
        <taxon>Bacillota</taxon>
        <taxon>Clostridia</taxon>
        <taxon>Peptostreptococcales</taxon>
        <taxon>Anaerovoracaceae</taxon>
        <taxon>Sinanaerobacter</taxon>
    </lineage>
</organism>
<proteinExistence type="predicted"/>
<comment type="caution">
    <text evidence="3">The sequence shown here is derived from an EMBL/GenBank/DDBJ whole genome shotgun (WGS) entry which is preliminary data.</text>
</comment>
<dbReference type="Pfam" id="PF00561">
    <property type="entry name" value="Abhydrolase_1"/>
    <property type="match status" value="1"/>
</dbReference>
<reference evidence="3" key="1">
    <citation type="submission" date="2021-04" db="EMBL/GenBank/DDBJ databases">
        <title>Sinoanaerobacter chloroacetimidivorans sp. nov., an obligate anaerobic bacterium isolated from anaerobic sludge.</title>
        <authorList>
            <person name="Bao Y."/>
        </authorList>
    </citation>
    <scope>NUCLEOTIDE SEQUENCE</scope>
    <source>
        <strain evidence="3">BAD-6</strain>
    </source>
</reference>
<dbReference type="GO" id="GO:0016787">
    <property type="term" value="F:hydrolase activity"/>
    <property type="evidence" value="ECO:0007669"/>
    <property type="project" value="UniProtKB-KW"/>
</dbReference>